<keyword evidence="4" id="KW-1185">Reference proteome</keyword>
<gene>
    <name evidence="3" type="ORF">SPIL2461_LOCUS23167</name>
</gene>
<dbReference type="EMBL" id="CAJNIZ010048015">
    <property type="protein sequence ID" value="CAE7780153.1"/>
    <property type="molecule type" value="Genomic_DNA"/>
</dbReference>
<evidence type="ECO:0000313" key="4">
    <source>
        <dbReference type="Proteomes" id="UP000649617"/>
    </source>
</evidence>
<dbReference type="SUPFAM" id="SSF52540">
    <property type="entry name" value="P-loop containing nucleoside triphosphate hydrolases"/>
    <property type="match status" value="1"/>
</dbReference>
<feature type="domain" description="Helicase C-terminal" evidence="2">
    <location>
        <begin position="113"/>
        <end position="264"/>
    </location>
</feature>
<name>A0A812YPB6_SYMPI</name>
<dbReference type="PANTHER" id="PTHR14074:SF16">
    <property type="entry name" value="ANTIVIRAL INNATE IMMUNE RESPONSE RECEPTOR RIG-I"/>
    <property type="match status" value="1"/>
</dbReference>
<accession>A0A812YPB6</accession>
<dbReference type="InterPro" id="IPR001650">
    <property type="entry name" value="Helicase_C-like"/>
</dbReference>
<evidence type="ECO:0000313" key="3">
    <source>
        <dbReference type="EMBL" id="CAE7780153.1"/>
    </source>
</evidence>
<sequence length="363" mass="39962">MAAFTEHLDEVLGSLGSFSSELKSALDREKGRLRGVLESLGPVQCEGGLLDVVQAKTANKLAYMEKGDLAEAPLQEALALMYPCRKALTAAVDSASLSKSQKLPCGRSAKFQVLCDLLSRLLKDSRGSEKVLVFVERVAVAGPMAALLADFLGTETTHVSGVQGMLESERARNLEKFRSGCRVLVATSSLEEGLDIPSCRFVVRYDYFNSAKSHVQGSGRARQEKAEVFYFENQPVLEEQRRLRVEAVAKEMPVPPPVDQKEHEGSLCPQGFGRIPGIGSCHKWGEELTLWDYASNKSFRGMLCFCGARLHIASRGFGKNRKKKLRSFSLEGPKQCPKNCDFSTELDPRLQGIDPETGIQRET</sequence>
<dbReference type="InterPro" id="IPR051363">
    <property type="entry name" value="RLR_Helicase"/>
</dbReference>
<dbReference type="Proteomes" id="UP000649617">
    <property type="component" value="Unassembled WGS sequence"/>
</dbReference>
<dbReference type="SMART" id="SM00490">
    <property type="entry name" value="HELICc"/>
    <property type="match status" value="1"/>
</dbReference>
<dbReference type="PROSITE" id="PS51194">
    <property type="entry name" value="HELICASE_CTER"/>
    <property type="match status" value="1"/>
</dbReference>
<comment type="caution">
    <text evidence="3">The sequence shown here is derived from an EMBL/GenBank/DDBJ whole genome shotgun (WGS) entry which is preliminary data.</text>
</comment>
<protein>
    <recommendedName>
        <fullName evidence="2">Helicase C-terminal domain-containing protein</fullName>
    </recommendedName>
</protein>
<organism evidence="3 4">
    <name type="scientific">Symbiodinium pilosum</name>
    <name type="common">Dinoflagellate</name>
    <dbReference type="NCBI Taxonomy" id="2952"/>
    <lineage>
        <taxon>Eukaryota</taxon>
        <taxon>Sar</taxon>
        <taxon>Alveolata</taxon>
        <taxon>Dinophyceae</taxon>
        <taxon>Suessiales</taxon>
        <taxon>Symbiodiniaceae</taxon>
        <taxon>Symbiodinium</taxon>
    </lineage>
</organism>
<dbReference type="InterPro" id="IPR027417">
    <property type="entry name" value="P-loop_NTPase"/>
</dbReference>
<dbReference type="PANTHER" id="PTHR14074">
    <property type="entry name" value="HELICASE WITH DEATH DOMAIN-RELATED"/>
    <property type="match status" value="1"/>
</dbReference>
<dbReference type="Pfam" id="PF00271">
    <property type="entry name" value="Helicase_C"/>
    <property type="match status" value="1"/>
</dbReference>
<dbReference type="GO" id="GO:0005737">
    <property type="term" value="C:cytoplasm"/>
    <property type="evidence" value="ECO:0007669"/>
    <property type="project" value="TreeGrafter"/>
</dbReference>
<evidence type="ECO:0000259" key="2">
    <source>
        <dbReference type="PROSITE" id="PS51194"/>
    </source>
</evidence>
<proteinExistence type="predicted"/>
<dbReference type="AlphaFoldDB" id="A0A812YPB6"/>
<dbReference type="Gene3D" id="3.40.50.300">
    <property type="entry name" value="P-loop containing nucleotide triphosphate hydrolases"/>
    <property type="match status" value="1"/>
</dbReference>
<feature type="region of interest" description="Disordered" evidence="1">
    <location>
        <begin position="342"/>
        <end position="363"/>
    </location>
</feature>
<evidence type="ECO:0000256" key="1">
    <source>
        <dbReference type="SAM" id="MobiDB-lite"/>
    </source>
</evidence>
<dbReference type="OrthoDB" id="442579at2759"/>
<reference evidence="3" key="1">
    <citation type="submission" date="2021-02" db="EMBL/GenBank/DDBJ databases">
        <authorList>
            <person name="Dougan E. K."/>
            <person name="Rhodes N."/>
            <person name="Thang M."/>
            <person name="Chan C."/>
        </authorList>
    </citation>
    <scope>NUCLEOTIDE SEQUENCE</scope>
</reference>